<keyword evidence="3" id="KW-0805">Transcription regulation</keyword>
<organism evidence="8 9">
    <name type="scientific">Botryotinia narcissicola</name>
    <dbReference type="NCBI Taxonomy" id="278944"/>
    <lineage>
        <taxon>Eukaryota</taxon>
        <taxon>Fungi</taxon>
        <taxon>Dikarya</taxon>
        <taxon>Ascomycota</taxon>
        <taxon>Pezizomycotina</taxon>
        <taxon>Leotiomycetes</taxon>
        <taxon>Helotiales</taxon>
        <taxon>Sclerotiniaceae</taxon>
        <taxon>Botryotinia</taxon>
    </lineage>
</organism>
<dbReference type="PROSITE" id="PS50048">
    <property type="entry name" value="ZN2_CY6_FUNGAL_2"/>
    <property type="match status" value="1"/>
</dbReference>
<dbReference type="InterPro" id="IPR036864">
    <property type="entry name" value="Zn2-C6_fun-type_DNA-bd_sf"/>
</dbReference>
<dbReference type="Proteomes" id="UP000297452">
    <property type="component" value="Unassembled WGS sequence"/>
</dbReference>
<keyword evidence="9" id="KW-1185">Reference proteome</keyword>
<dbReference type="PANTHER" id="PTHR47660">
    <property type="entry name" value="TRANSCRIPTION FACTOR WITH C2H2 AND ZN(2)-CYS(6) DNA BINDING DOMAIN (EUROFUNG)-RELATED-RELATED"/>
    <property type="match status" value="1"/>
</dbReference>
<dbReference type="CDD" id="cd00067">
    <property type="entry name" value="GAL4"/>
    <property type="match status" value="1"/>
</dbReference>
<evidence type="ECO:0000256" key="2">
    <source>
        <dbReference type="ARBA" id="ARBA00022833"/>
    </source>
</evidence>
<dbReference type="AlphaFoldDB" id="A0A4Z1H850"/>
<dbReference type="PANTHER" id="PTHR47660:SF2">
    <property type="entry name" value="TRANSCRIPTION FACTOR WITH C2H2 AND ZN(2)-CYS(6) DNA BINDING DOMAIN (EUROFUNG)"/>
    <property type="match status" value="1"/>
</dbReference>
<proteinExistence type="predicted"/>
<keyword evidence="1" id="KW-0479">Metal-binding</keyword>
<evidence type="ECO:0000313" key="9">
    <source>
        <dbReference type="Proteomes" id="UP000297452"/>
    </source>
</evidence>
<evidence type="ECO:0000256" key="6">
    <source>
        <dbReference type="SAM" id="MobiDB-lite"/>
    </source>
</evidence>
<protein>
    <recommendedName>
        <fullName evidence="7">Zn(2)-C6 fungal-type domain-containing protein</fullName>
    </recommendedName>
</protein>
<feature type="compositionally biased region" description="Basic residues" evidence="6">
    <location>
        <begin position="14"/>
        <end position="25"/>
    </location>
</feature>
<accession>A0A4Z1H850</accession>
<feature type="region of interest" description="Disordered" evidence="6">
    <location>
        <begin position="93"/>
        <end position="135"/>
    </location>
</feature>
<dbReference type="PROSITE" id="PS00463">
    <property type="entry name" value="ZN2_CY6_FUNGAL_1"/>
    <property type="match status" value="1"/>
</dbReference>
<feature type="domain" description="Zn(2)-C6 fungal-type" evidence="7">
    <location>
        <begin position="31"/>
        <end position="58"/>
    </location>
</feature>
<evidence type="ECO:0000259" key="7">
    <source>
        <dbReference type="PROSITE" id="PS50048"/>
    </source>
</evidence>
<dbReference type="Gene3D" id="4.10.240.10">
    <property type="entry name" value="Zn(2)-C6 fungal-type DNA-binding domain"/>
    <property type="match status" value="1"/>
</dbReference>
<keyword evidence="2" id="KW-0862">Zinc</keyword>
<feature type="region of interest" description="Disordered" evidence="6">
    <location>
        <begin position="1"/>
        <end position="25"/>
    </location>
</feature>
<dbReference type="OrthoDB" id="40579at2759"/>
<gene>
    <name evidence="8" type="ORF">BOTNAR_0684g00030</name>
</gene>
<name>A0A4Z1H850_9HELO</name>
<dbReference type="EMBL" id="PQXJ01000681">
    <property type="protein sequence ID" value="TGO45264.1"/>
    <property type="molecule type" value="Genomic_DNA"/>
</dbReference>
<keyword evidence="4" id="KW-0804">Transcription</keyword>
<reference evidence="8 9" key="1">
    <citation type="submission" date="2017-12" db="EMBL/GenBank/DDBJ databases">
        <title>Comparative genomics of Botrytis spp.</title>
        <authorList>
            <person name="Valero-Jimenez C.A."/>
            <person name="Tapia P."/>
            <person name="Veloso J."/>
            <person name="Silva-Moreno E."/>
            <person name="Staats M."/>
            <person name="Valdes J.H."/>
            <person name="Van Kan J.A.L."/>
        </authorList>
    </citation>
    <scope>NUCLEOTIDE SEQUENCE [LARGE SCALE GENOMIC DNA]</scope>
    <source>
        <strain evidence="8 9">MUCL2120</strain>
    </source>
</reference>
<keyword evidence="5" id="KW-0539">Nucleus</keyword>
<evidence type="ECO:0000256" key="5">
    <source>
        <dbReference type="ARBA" id="ARBA00023242"/>
    </source>
</evidence>
<evidence type="ECO:0000256" key="4">
    <source>
        <dbReference type="ARBA" id="ARBA00023163"/>
    </source>
</evidence>
<evidence type="ECO:0000313" key="8">
    <source>
        <dbReference type="EMBL" id="TGO45264.1"/>
    </source>
</evidence>
<feature type="compositionally biased region" description="Polar residues" evidence="6">
    <location>
        <begin position="93"/>
        <end position="114"/>
    </location>
</feature>
<dbReference type="SUPFAM" id="SSF57701">
    <property type="entry name" value="Zn2/Cys6 DNA-binding domain"/>
    <property type="match status" value="1"/>
</dbReference>
<dbReference type="STRING" id="278944.A0A4Z1H850"/>
<feature type="compositionally biased region" description="Basic and acidic residues" evidence="6">
    <location>
        <begin position="1"/>
        <end position="13"/>
    </location>
</feature>
<dbReference type="GO" id="GO:0000981">
    <property type="term" value="F:DNA-binding transcription factor activity, RNA polymerase II-specific"/>
    <property type="evidence" value="ECO:0007669"/>
    <property type="project" value="InterPro"/>
</dbReference>
<sequence length="812" mass="89440">MLRRPYLEQDRSAPKRQRQIRRRLPPRASQACHACASSKTRCDNNQTCARCRKRSIPCLRDAHLSDEEDETRDPATVQRAAFGGEIDASLPGTFQDSFDGAFSNQNSTASSNGALDSHAPRSPTQNIADGLPEPPLMPATWGLDASFDLLNQDGPEGGLVWGDWCLNDHGIDFFSPMELPLLTGTAQAPRHIPTALASSEPSVDGDARIYSVQQGISQSIGQWTPKSGHYRAHAEKDMVSKDLLSLKIDFSGHWDSSISSEPLVPRTRDKIIALAVGSCERSNIGAVVSAFPTIDVLECLINIALTQQKGDLDGYIHVPTFFKSESRVETIAAMVITGTSRSSHKAVQKFGYGLGEILSYYLYNRAEREYSLTRDLQYLQALCLSVSNGLWSGFNNKMELAKSVSGVLISMLRVGGRFRRNAYSSIAPISTDVGDILEKKWRAWVEQESFKRLVYHMHIHCVQESFMASTAGSQLSPSELTLPLPESRELWLAPSAILWKQAFVRLQVSAPQGKVPSIIECIANPSTTRLFPQTCDRGFASQAQVYAIASLVRAFKHTQALFATNDPALNRSALIADECQERRLEQVIQALGVGYNMGGSEEIAAWNLLRELTGMHLYISFNQLELFAGQEGPEEAQAVYPTLHTWFQSESSRHAVWHAGQVLRHMRAIPVGALHIFHALACYHASLCLCIYGIISKRSTSQATSPAPTSPETSVLLVVGEETLSTRRWIQLGFGTPVISMSPTSSDMPAQSEEATALSSSYITMNVAIEIIRKKFRELLDIEPRLVGNICCLMQSIGNMEQTGLFGSRDAS</sequence>
<dbReference type="SMART" id="SM00066">
    <property type="entry name" value="GAL4"/>
    <property type="match status" value="1"/>
</dbReference>
<dbReference type="GO" id="GO:0008270">
    <property type="term" value="F:zinc ion binding"/>
    <property type="evidence" value="ECO:0007669"/>
    <property type="project" value="InterPro"/>
</dbReference>
<evidence type="ECO:0000256" key="3">
    <source>
        <dbReference type="ARBA" id="ARBA00023015"/>
    </source>
</evidence>
<evidence type="ECO:0000256" key="1">
    <source>
        <dbReference type="ARBA" id="ARBA00022723"/>
    </source>
</evidence>
<dbReference type="InterPro" id="IPR001138">
    <property type="entry name" value="Zn2Cys6_DnaBD"/>
</dbReference>
<comment type="caution">
    <text evidence="8">The sequence shown here is derived from an EMBL/GenBank/DDBJ whole genome shotgun (WGS) entry which is preliminary data.</text>
</comment>